<dbReference type="AlphaFoldDB" id="A0A0B6Z5L0"/>
<proteinExistence type="predicted"/>
<feature type="non-terminal residue" evidence="1">
    <location>
        <position position="1"/>
    </location>
</feature>
<name>A0A0B6Z5L0_9EUPU</name>
<sequence>EGKIAQLLLSQPVSSIKPAQVIVNNHLTSLPKLQSGSSVTKLGTDNSSLTFVYRIGDQYFSPAANMEHMIPQVSLSANTLTTQGIVTSSSKPDVQLLVPPAFIEASDQILKQSIKSQAVPHQMPSSATSLETNSINFNEHHVLSQFKEKDIRHIPHVIEPSRDINYPNMASVNGIHQATTHFSFSQS</sequence>
<feature type="non-terminal residue" evidence="1">
    <location>
        <position position="187"/>
    </location>
</feature>
<reference evidence="1" key="1">
    <citation type="submission" date="2014-12" db="EMBL/GenBank/DDBJ databases">
        <title>Insight into the proteome of Arion vulgaris.</title>
        <authorList>
            <person name="Aradska J."/>
            <person name="Bulat T."/>
            <person name="Smidak R."/>
            <person name="Sarate P."/>
            <person name="Gangsoo J."/>
            <person name="Sialana F."/>
            <person name="Bilban M."/>
            <person name="Lubec G."/>
        </authorList>
    </citation>
    <scope>NUCLEOTIDE SEQUENCE</scope>
    <source>
        <tissue evidence="1">Skin</tissue>
    </source>
</reference>
<protein>
    <submittedName>
        <fullName evidence="1">Uncharacterized protein</fullName>
    </submittedName>
</protein>
<gene>
    <name evidence="1" type="primary">ORF47474</name>
</gene>
<evidence type="ECO:0000313" key="1">
    <source>
        <dbReference type="EMBL" id="CEK63186.1"/>
    </source>
</evidence>
<organism evidence="1">
    <name type="scientific">Arion vulgaris</name>
    <dbReference type="NCBI Taxonomy" id="1028688"/>
    <lineage>
        <taxon>Eukaryota</taxon>
        <taxon>Metazoa</taxon>
        <taxon>Spiralia</taxon>
        <taxon>Lophotrochozoa</taxon>
        <taxon>Mollusca</taxon>
        <taxon>Gastropoda</taxon>
        <taxon>Heterobranchia</taxon>
        <taxon>Euthyneura</taxon>
        <taxon>Panpulmonata</taxon>
        <taxon>Eupulmonata</taxon>
        <taxon>Stylommatophora</taxon>
        <taxon>Helicina</taxon>
        <taxon>Arionoidea</taxon>
        <taxon>Arionidae</taxon>
        <taxon>Arion</taxon>
    </lineage>
</organism>
<accession>A0A0B6Z5L0</accession>
<dbReference type="EMBL" id="HACG01016321">
    <property type="protein sequence ID" value="CEK63186.1"/>
    <property type="molecule type" value="Transcribed_RNA"/>
</dbReference>